<feature type="compositionally biased region" description="Polar residues" evidence="1">
    <location>
        <begin position="40"/>
        <end position="56"/>
    </location>
</feature>
<comment type="caution">
    <text evidence="2">The sequence shown here is derived from an EMBL/GenBank/DDBJ whole genome shotgun (WGS) entry which is preliminary data.</text>
</comment>
<organism evidence="2 3">
    <name type="scientific">Zophobas morio</name>
    <dbReference type="NCBI Taxonomy" id="2755281"/>
    <lineage>
        <taxon>Eukaryota</taxon>
        <taxon>Metazoa</taxon>
        <taxon>Ecdysozoa</taxon>
        <taxon>Arthropoda</taxon>
        <taxon>Hexapoda</taxon>
        <taxon>Insecta</taxon>
        <taxon>Pterygota</taxon>
        <taxon>Neoptera</taxon>
        <taxon>Endopterygota</taxon>
        <taxon>Coleoptera</taxon>
        <taxon>Polyphaga</taxon>
        <taxon>Cucujiformia</taxon>
        <taxon>Tenebrionidae</taxon>
        <taxon>Zophobas</taxon>
    </lineage>
</organism>
<protein>
    <submittedName>
        <fullName evidence="2">Uncharacterized protein</fullName>
    </submittedName>
</protein>
<accession>A0AA38IX53</accession>
<proteinExistence type="predicted"/>
<dbReference type="AlphaFoldDB" id="A0AA38IX53"/>
<evidence type="ECO:0000313" key="2">
    <source>
        <dbReference type="EMBL" id="KAJ3663955.1"/>
    </source>
</evidence>
<evidence type="ECO:0000313" key="3">
    <source>
        <dbReference type="Proteomes" id="UP001168821"/>
    </source>
</evidence>
<feature type="region of interest" description="Disordered" evidence="1">
    <location>
        <begin position="31"/>
        <end position="56"/>
    </location>
</feature>
<evidence type="ECO:0000256" key="1">
    <source>
        <dbReference type="SAM" id="MobiDB-lite"/>
    </source>
</evidence>
<name>A0AA38IX53_9CUCU</name>
<keyword evidence="3" id="KW-1185">Reference proteome</keyword>
<sequence length="95" mass="10898">MIRLEICADRDFHPRLSRTWDMRIARRRRPPLHCVEGRRGSSTAALRPPHSSSSDNPSVLVWRTFRFPRLRRTTGAKVSAAVRLECHMCADTGEA</sequence>
<dbReference type="Proteomes" id="UP001168821">
    <property type="component" value="Unassembled WGS sequence"/>
</dbReference>
<dbReference type="EMBL" id="JALNTZ010000002">
    <property type="protein sequence ID" value="KAJ3663955.1"/>
    <property type="molecule type" value="Genomic_DNA"/>
</dbReference>
<reference evidence="2" key="1">
    <citation type="journal article" date="2023" name="G3 (Bethesda)">
        <title>Whole genome assemblies of Zophobas morio and Tenebrio molitor.</title>
        <authorList>
            <person name="Kaur S."/>
            <person name="Stinson S.A."/>
            <person name="diCenzo G.C."/>
        </authorList>
    </citation>
    <scope>NUCLEOTIDE SEQUENCE</scope>
    <source>
        <strain evidence="2">QUZm001</strain>
    </source>
</reference>
<gene>
    <name evidence="2" type="ORF">Zmor_008168</name>
</gene>